<protein>
    <submittedName>
        <fullName evidence="2">Saccharopine dehydrogenase NADP-binding domain-containing protein</fullName>
    </submittedName>
</protein>
<dbReference type="Gene3D" id="3.40.50.720">
    <property type="entry name" value="NAD(P)-binding Rossmann-like Domain"/>
    <property type="match status" value="1"/>
</dbReference>
<comment type="caution">
    <text evidence="2">The sequence shown here is derived from an EMBL/GenBank/DDBJ whole genome shotgun (WGS) entry which is preliminary data.</text>
</comment>
<accession>A0A9X2VFL2</accession>
<dbReference type="AlphaFoldDB" id="A0A9X2VFL2"/>
<name>A0A9X2VFL2_9PSEU</name>
<keyword evidence="3" id="KW-1185">Reference proteome</keyword>
<dbReference type="Proteomes" id="UP001141259">
    <property type="component" value="Unassembled WGS sequence"/>
</dbReference>
<dbReference type="RefSeq" id="WP_259621270.1">
    <property type="nucleotide sequence ID" value="NZ_JANYMP010000001.1"/>
</dbReference>
<evidence type="ECO:0000313" key="3">
    <source>
        <dbReference type="Proteomes" id="UP001141259"/>
    </source>
</evidence>
<feature type="domain" description="Saccharopine dehydrogenase NADP binding" evidence="1">
    <location>
        <begin position="6"/>
        <end position="123"/>
    </location>
</feature>
<dbReference type="Pfam" id="PF03435">
    <property type="entry name" value="Sacchrp_dh_NADP"/>
    <property type="match status" value="1"/>
</dbReference>
<gene>
    <name evidence="2" type="ORF">NZH93_02790</name>
</gene>
<sequence length="341" mass="35242">MNARLLIYGATGYTGKLIAHRAREVGLDFAVGGRNADRVTALADELGVPAVVFPVDDEHALGTGLEGFSVALNVAGPFSATAGPMMRACVRAGAHYLDSTAEYAVFALAESLGDAAAAAGVMLLPGAGWDVVPSDCVAAHAARRVDRPRTLRIGLKLYRGPDPDEAFAGGSMFSRGSLASNGSIVDLGALVRADGRITALPGPTSVDLDYGDGPESSVLLPMGDLITSWRSTSVPNIEVYFENARALPSPDGDLADLPDGPTEAQRALGRSRVAAEVVGDDGGVVRSYVDTPTGYGFTRLSTVEIARRVLAGDFAPGFQSPASAYGPELVATIADSHVVDL</sequence>
<reference evidence="2" key="1">
    <citation type="submission" date="2022-08" db="EMBL/GenBank/DDBJ databases">
        <authorList>
            <person name="Tistechok S."/>
            <person name="Samborskyy M."/>
            <person name="Roman I."/>
        </authorList>
    </citation>
    <scope>NUCLEOTIDE SEQUENCE</scope>
    <source>
        <strain evidence="2">DSM 103496</strain>
    </source>
</reference>
<dbReference type="InterPro" id="IPR005097">
    <property type="entry name" value="Sacchrp_dh_NADP-bd"/>
</dbReference>
<organism evidence="2 3">
    <name type="scientific">Umezawaea endophytica</name>
    <dbReference type="NCBI Taxonomy" id="1654476"/>
    <lineage>
        <taxon>Bacteria</taxon>
        <taxon>Bacillati</taxon>
        <taxon>Actinomycetota</taxon>
        <taxon>Actinomycetes</taxon>
        <taxon>Pseudonocardiales</taxon>
        <taxon>Pseudonocardiaceae</taxon>
        <taxon>Umezawaea</taxon>
    </lineage>
</organism>
<dbReference type="SUPFAM" id="SSF51735">
    <property type="entry name" value="NAD(P)-binding Rossmann-fold domains"/>
    <property type="match status" value="1"/>
</dbReference>
<dbReference type="PANTHER" id="PTHR43781:SF1">
    <property type="entry name" value="SACCHAROPINE DEHYDROGENASE"/>
    <property type="match status" value="1"/>
</dbReference>
<dbReference type="PANTHER" id="PTHR43781">
    <property type="entry name" value="SACCHAROPINE DEHYDROGENASE"/>
    <property type="match status" value="1"/>
</dbReference>
<dbReference type="EMBL" id="JANYMP010000001">
    <property type="protein sequence ID" value="MCS7475765.1"/>
    <property type="molecule type" value="Genomic_DNA"/>
</dbReference>
<evidence type="ECO:0000313" key="2">
    <source>
        <dbReference type="EMBL" id="MCS7475765.1"/>
    </source>
</evidence>
<proteinExistence type="predicted"/>
<dbReference type="InterPro" id="IPR036291">
    <property type="entry name" value="NAD(P)-bd_dom_sf"/>
</dbReference>
<evidence type="ECO:0000259" key="1">
    <source>
        <dbReference type="Pfam" id="PF03435"/>
    </source>
</evidence>